<dbReference type="Proteomes" id="UP000095247">
    <property type="component" value="Unassembled WGS sequence"/>
</dbReference>
<dbReference type="RefSeq" id="WP_069727394.1">
    <property type="nucleotide sequence ID" value="NZ_MDCO01000012.1"/>
</dbReference>
<proteinExistence type="predicted"/>
<gene>
    <name evidence="1" type="ORF">BFL38_05090</name>
</gene>
<evidence type="ECO:0000313" key="1">
    <source>
        <dbReference type="EMBL" id="OEJ14109.1"/>
    </source>
</evidence>
<sequence>MFRHRADRAKKEGDRYYALYKKSEELGDKKEAEKNLKLSQKYYQGYRENVQKAEQYKRQSF</sequence>
<organism evidence="1 2">
    <name type="scientific">Brachyspira hampsonii</name>
    <dbReference type="NCBI Taxonomy" id="1287055"/>
    <lineage>
        <taxon>Bacteria</taxon>
        <taxon>Pseudomonadati</taxon>
        <taxon>Spirochaetota</taxon>
        <taxon>Spirochaetia</taxon>
        <taxon>Brachyspirales</taxon>
        <taxon>Brachyspiraceae</taxon>
        <taxon>Brachyspira</taxon>
    </lineage>
</organism>
<name>A0A1E5ND70_9SPIR</name>
<dbReference type="EMBL" id="MDCO01000012">
    <property type="protein sequence ID" value="OEJ14109.1"/>
    <property type="molecule type" value="Genomic_DNA"/>
</dbReference>
<evidence type="ECO:0000313" key="2">
    <source>
        <dbReference type="Proteomes" id="UP000095247"/>
    </source>
</evidence>
<reference evidence="1 2" key="1">
    <citation type="submission" date="2016-08" db="EMBL/GenBank/DDBJ databases">
        <title>Characterization and recognition of Brachyspira hampsonii sp. nov., a novel intestinal spirochete that is pathogenic to pigs.</title>
        <authorList>
            <person name="Mirajkar N."/>
            <person name="La T."/>
            <person name="Phillips N."/>
            <person name="Hampson D."/>
            <person name="Gebhart C."/>
        </authorList>
    </citation>
    <scope>NUCLEOTIDE SEQUENCE [LARGE SCALE GENOMIC DNA]</scope>
    <source>
        <strain evidence="1 2">P280/1</strain>
    </source>
</reference>
<protein>
    <submittedName>
        <fullName evidence="1">Uncharacterized protein</fullName>
    </submittedName>
</protein>
<dbReference type="AlphaFoldDB" id="A0A1E5ND70"/>
<accession>A0A1E5ND70</accession>
<comment type="caution">
    <text evidence="1">The sequence shown here is derived from an EMBL/GenBank/DDBJ whole genome shotgun (WGS) entry which is preliminary data.</text>
</comment>